<accession>A0A0E2BNQ6</accession>
<dbReference type="Proteomes" id="UP000006329">
    <property type="component" value="Unassembled WGS sequence"/>
</dbReference>
<gene>
    <name evidence="1" type="ORF">LEP1GSC179_3788</name>
</gene>
<reference evidence="1" key="1">
    <citation type="submission" date="2012-10" db="EMBL/GenBank/DDBJ databases">
        <authorList>
            <person name="Harkins D.M."/>
            <person name="Durkin A.S."/>
            <person name="Brinkac L.M."/>
            <person name="Haft D.H."/>
            <person name="Selengut J.D."/>
            <person name="Sanka R."/>
            <person name="DePew J."/>
            <person name="Purushe J."/>
            <person name="Matthias M.A."/>
            <person name="Vinetz J.M."/>
            <person name="Sutton G.G."/>
            <person name="Nierman W.C."/>
            <person name="Fouts D.E."/>
        </authorList>
    </citation>
    <scope>NUCLEOTIDE SEQUENCE [LARGE SCALE GENOMIC DNA]</scope>
    <source>
        <strain evidence="1">MOR084</strain>
    </source>
</reference>
<dbReference type="EMBL" id="AHON02000059">
    <property type="protein sequence ID" value="EKO32986.1"/>
    <property type="molecule type" value="Genomic_DNA"/>
</dbReference>
<dbReference type="AlphaFoldDB" id="A0A0E2BNQ6"/>
<name>A0A0E2BNQ6_9LEPT</name>
<proteinExistence type="predicted"/>
<sequence length="38" mass="4631">MEIPKELKREELNETLFTKAFQVASHFNCEIRKLQRRP</sequence>
<organism evidence="1 2">
    <name type="scientific">Leptospira santarosai str. MOR084</name>
    <dbReference type="NCBI Taxonomy" id="1049984"/>
    <lineage>
        <taxon>Bacteria</taxon>
        <taxon>Pseudomonadati</taxon>
        <taxon>Spirochaetota</taxon>
        <taxon>Spirochaetia</taxon>
        <taxon>Leptospirales</taxon>
        <taxon>Leptospiraceae</taxon>
        <taxon>Leptospira</taxon>
    </lineage>
</organism>
<keyword evidence="2" id="KW-1185">Reference proteome</keyword>
<comment type="caution">
    <text evidence="1">The sequence shown here is derived from an EMBL/GenBank/DDBJ whole genome shotgun (WGS) entry which is preliminary data.</text>
</comment>
<evidence type="ECO:0000313" key="2">
    <source>
        <dbReference type="Proteomes" id="UP000006329"/>
    </source>
</evidence>
<protein>
    <submittedName>
        <fullName evidence="1">Uncharacterized protein</fullName>
    </submittedName>
</protein>
<evidence type="ECO:0000313" key="1">
    <source>
        <dbReference type="EMBL" id="EKO32986.1"/>
    </source>
</evidence>